<protein>
    <submittedName>
        <fullName evidence="2">JadX-like protein</fullName>
    </submittedName>
</protein>
<dbReference type="InterPro" id="IPR032710">
    <property type="entry name" value="NTF2-like_dom_sf"/>
</dbReference>
<organism evidence="2">
    <name type="scientific">Streptomyces murayamaensis</name>
    <dbReference type="NCBI Taxonomy" id="224537"/>
    <lineage>
        <taxon>Bacteria</taxon>
        <taxon>Bacillati</taxon>
        <taxon>Actinomycetota</taxon>
        <taxon>Actinomycetes</taxon>
        <taxon>Kitasatosporales</taxon>
        <taxon>Streptomycetaceae</taxon>
        <taxon>Streptomyces</taxon>
    </lineage>
</organism>
<dbReference type="Pfam" id="PF13577">
    <property type="entry name" value="SnoaL_4"/>
    <property type="match status" value="1"/>
</dbReference>
<dbReference type="AlphaFoldDB" id="Q84CK1"/>
<dbReference type="InterPro" id="IPR037401">
    <property type="entry name" value="SnoaL-like"/>
</dbReference>
<evidence type="ECO:0000313" key="2">
    <source>
        <dbReference type="EMBL" id="AAO65342.1"/>
    </source>
</evidence>
<dbReference type="SUPFAM" id="SSF54427">
    <property type="entry name" value="NTF2-like"/>
    <property type="match status" value="1"/>
</dbReference>
<feature type="domain" description="SnoaL-like" evidence="1">
    <location>
        <begin position="5"/>
        <end position="131"/>
    </location>
</feature>
<dbReference type="Gene3D" id="3.10.450.50">
    <property type="match status" value="1"/>
</dbReference>
<dbReference type="EMBL" id="AH012623">
    <property type="protein sequence ID" value="AAO65342.1"/>
    <property type="molecule type" value="Genomic_DNA"/>
</dbReference>
<reference evidence="2" key="1">
    <citation type="submission" date="2003-01" db="EMBL/GenBank/DDBJ databases">
        <title>Molecular cloning and sequence of the kinamycin angucycline type II polyketide synthase gene cluster from Streptomyces murayamaensis.</title>
        <authorList>
            <person name="Yin X.H."/>
            <person name="Mahadevan B."/>
            <person name="Grochowski L."/>
            <person name="Proteau P.J."/>
        </authorList>
    </citation>
    <scope>NUCLEOTIDE SEQUENCE</scope>
</reference>
<evidence type="ECO:0000259" key="1">
    <source>
        <dbReference type="Pfam" id="PF13577"/>
    </source>
</evidence>
<name>Q84CK1_9ACTN</name>
<gene>
    <name evidence="2" type="primary">kinX</name>
</gene>
<proteinExistence type="predicted"/>
<sequence>MTSSQSTADVAGLLDRYLINLDDDKLDDAWARGLFTEDAVVEFPMSRHEGIAGLAEYHSTALAAFARTQHIGSPAVVEIDGDRASLRCNIVSTHVHHPSDHPEDADRDPIFANGSLVTAEARRTPEGWRLSLLSLRMIWVTGTAPRKADAGDRRDSTKRARWYGEDAPRTTALCRCSALVPPLRGTRCGTRFRR</sequence>
<accession>Q84CK1</accession>